<evidence type="ECO:0000313" key="2">
    <source>
        <dbReference type="EMBL" id="KAF4045933.1"/>
    </source>
</evidence>
<evidence type="ECO:0000313" key="4">
    <source>
        <dbReference type="Proteomes" id="UP000602510"/>
    </source>
</evidence>
<organism evidence="2 4">
    <name type="scientific">Phytophthora infestans</name>
    <name type="common">Potato late blight agent</name>
    <name type="synonym">Botrytis infestans</name>
    <dbReference type="NCBI Taxonomy" id="4787"/>
    <lineage>
        <taxon>Eukaryota</taxon>
        <taxon>Sar</taxon>
        <taxon>Stramenopiles</taxon>
        <taxon>Oomycota</taxon>
        <taxon>Peronosporomycetes</taxon>
        <taxon>Peronosporales</taxon>
        <taxon>Peronosporaceae</taxon>
        <taxon>Phytophthora</taxon>
    </lineage>
</organism>
<protein>
    <submittedName>
        <fullName evidence="2">WYL domain</fullName>
    </submittedName>
</protein>
<dbReference type="Pfam" id="PF18488">
    <property type="entry name" value="WYL_3"/>
    <property type="match status" value="1"/>
</dbReference>
<dbReference type="AlphaFoldDB" id="A0A833WMA4"/>
<evidence type="ECO:0000313" key="3">
    <source>
        <dbReference type="EMBL" id="KAF4131876.1"/>
    </source>
</evidence>
<gene>
    <name evidence="2" type="ORF">GN244_ATG01598</name>
    <name evidence="3" type="ORF">GN958_ATG18909</name>
</gene>
<evidence type="ECO:0000259" key="1">
    <source>
        <dbReference type="Pfam" id="PF18488"/>
    </source>
</evidence>
<comment type="caution">
    <text evidence="2">The sequence shown here is derived from an EMBL/GenBank/DDBJ whole genome shotgun (WGS) entry which is preliminary data.</text>
</comment>
<dbReference type="Proteomes" id="UP000704712">
    <property type="component" value="Unassembled WGS sequence"/>
</dbReference>
<dbReference type="EMBL" id="WSZM01000037">
    <property type="protein sequence ID" value="KAF4045933.1"/>
    <property type="molecule type" value="Genomic_DNA"/>
</dbReference>
<reference evidence="2" key="1">
    <citation type="submission" date="2020-04" db="EMBL/GenBank/DDBJ databases">
        <title>Hybrid Assembly of Korean Phytophthora infestans isolates.</title>
        <authorList>
            <person name="Prokchorchik M."/>
            <person name="Lee Y."/>
            <person name="Seo J."/>
            <person name="Cho J.-H."/>
            <person name="Park Y.-E."/>
            <person name="Jang D.-C."/>
            <person name="Im J.-S."/>
            <person name="Choi J.-G."/>
            <person name="Park H.-J."/>
            <person name="Lee G.-B."/>
            <person name="Lee Y.-G."/>
            <person name="Hong S.-Y."/>
            <person name="Cho K."/>
            <person name="Sohn K.H."/>
        </authorList>
    </citation>
    <scope>NUCLEOTIDE SEQUENCE</scope>
    <source>
        <strain evidence="2">KR_1_A1</strain>
        <strain evidence="3">KR_2_A2</strain>
    </source>
</reference>
<sequence length="68" mass="7792">MRQSFKAGYSVDDFAKYLGIADDVVGARTSSTVLQQLMRTDEYMKYATYLNFVSQQNKKKRPPLIYGS</sequence>
<dbReference type="Gene3D" id="1.10.10.2470">
    <property type="match status" value="1"/>
</dbReference>
<name>A0A833WMA4_PHYIN</name>
<dbReference type="InterPro" id="IPR040691">
    <property type="entry name" value="PexRD2_WYL"/>
</dbReference>
<dbReference type="Proteomes" id="UP000602510">
    <property type="component" value="Unassembled WGS sequence"/>
</dbReference>
<feature type="domain" description="PexRD2 WYL" evidence="1">
    <location>
        <begin position="1"/>
        <end position="55"/>
    </location>
</feature>
<accession>A0A833WMA4</accession>
<dbReference type="EMBL" id="JAACNO010002657">
    <property type="protein sequence ID" value="KAF4131876.1"/>
    <property type="molecule type" value="Genomic_DNA"/>
</dbReference>
<keyword evidence="4" id="KW-1185">Reference proteome</keyword>
<proteinExistence type="predicted"/>